<keyword evidence="1" id="KW-0732">Signal</keyword>
<comment type="caution">
    <text evidence="2">The sequence shown here is derived from an EMBL/GenBank/DDBJ whole genome shotgun (WGS) entry which is preliminary data.</text>
</comment>
<organism evidence="2 3">
    <name type="scientific">Pseudoalteromonas luteoviolacea NCIMB 1942</name>
    <dbReference type="NCBI Taxonomy" id="1365253"/>
    <lineage>
        <taxon>Bacteria</taxon>
        <taxon>Pseudomonadati</taxon>
        <taxon>Pseudomonadota</taxon>
        <taxon>Gammaproteobacteria</taxon>
        <taxon>Alteromonadales</taxon>
        <taxon>Pseudoalteromonadaceae</taxon>
        <taxon>Pseudoalteromonas</taxon>
    </lineage>
</organism>
<protein>
    <submittedName>
        <fullName evidence="2">Uncharacterized protein</fullName>
    </submittedName>
</protein>
<dbReference type="EMBL" id="AUXT01000200">
    <property type="protein sequence ID" value="KZN43958.1"/>
    <property type="molecule type" value="Genomic_DNA"/>
</dbReference>
<evidence type="ECO:0000313" key="3">
    <source>
        <dbReference type="Proteomes" id="UP000076587"/>
    </source>
</evidence>
<feature type="signal peptide" evidence="1">
    <location>
        <begin position="1"/>
        <end position="21"/>
    </location>
</feature>
<proteinExistence type="predicted"/>
<evidence type="ECO:0000313" key="2">
    <source>
        <dbReference type="EMBL" id="KZN43958.1"/>
    </source>
</evidence>
<feature type="chain" id="PRO_5007883057" evidence="1">
    <location>
        <begin position="22"/>
        <end position="116"/>
    </location>
</feature>
<gene>
    <name evidence="2" type="ORF">N482_18165</name>
</gene>
<dbReference type="PATRIC" id="fig|1365253.3.peg.4388"/>
<evidence type="ECO:0000256" key="1">
    <source>
        <dbReference type="SAM" id="SignalP"/>
    </source>
</evidence>
<dbReference type="AlphaFoldDB" id="A0A166Z5K3"/>
<sequence>MKNMTLVLVALSTFLSTSALAGTVTGDQCWTEDNSVKFRAKASFWDRIAENKLYISVTTDYDRTYTVTKPLTNIQSVFMDIYFTSMFQQSGYPNAQPVSYRIYDAFGSVEKTGSCI</sequence>
<dbReference type="Proteomes" id="UP000076587">
    <property type="component" value="Unassembled WGS sequence"/>
</dbReference>
<dbReference type="OrthoDB" id="6306053at2"/>
<accession>A0A166Z5K3</accession>
<reference evidence="2 3" key="1">
    <citation type="submission" date="2013-07" db="EMBL/GenBank/DDBJ databases">
        <title>Comparative Genomic and Metabolomic Analysis of Twelve Strains of Pseudoalteromonas luteoviolacea.</title>
        <authorList>
            <person name="Vynne N.G."/>
            <person name="Mansson M."/>
            <person name="Gram L."/>
        </authorList>
    </citation>
    <scope>NUCLEOTIDE SEQUENCE [LARGE SCALE GENOMIC DNA]</scope>
    <source>
        <strain evidence="2 3">NCIMB 1942</strain>
    </source>
</reference>
<dbReference type="RefSeq" id="WP_063378727.1">
    <property type="nucleotide sequence ID" value="NZ_AUXT01000200.1"/>
</dbReference>
<name>A0A166Z5K3_9GAMM</name>